<accession>M1PPH1</accession>
<dbReference type="GO" id="GO:0051287">
    <property type="term" value="F:NAD binding"/>
    <property type="evidence" value="ECO:0007669"/>
    <property type="project" value="InterPro"/>
</dbReference>
<feature type="domain" description="NADH-quinone oxidoreductase subunit D" evidence="2">
    <location>
        <begin position="126"/>
        <end position="382"/>
    </location>
</feature>
<gene>
    <name evidence="3" type="ORF">FLSS-6_0040</name>
</gene>
<dbReference type="GO" id="GO:0016651">
    <property type="term" value="F:oxidoreductase activity, acting on NAD(P)H"/>
    <property type="evidence" value="ECO:0007669"/>
    <property type="project" value="InterPro"/>
</dbReference>
<dbReference type="SUPFAM" id="SSF56762">
    <property type="entry name" value="HydB/Nqo4-like"/>
    <property type="match status" value="1"/>
</dbReference>
<dbReference type="GO" id="GO:0008901">
    <property type="term" value="F:ferredoxin hydrogenase activity"/>
    <property type="evidence" value="ECO:0007669"/>
    <property type="project" value="InterPro"/>
</dbReference>
<dbReference type="InterPro" id="IPR018194">
    <property type="entry name" value="Ni-dep_hyd_lsu_Ni_BS"/>
</dbReference>
<protein>
    <submittedName>
        <fullName evidence="3">Hydrogenase-4 component G</fullName>
    </submittedName>
</protein>
<dbReference type="Gene3D" id="1.10.645.10">
    <property type="entry name" value="Cytochrome-c3 Hydrogenase, chain B"/>
    <property type="match status" value="1"/>
</dbReference>
<organism evidence="3">
    <name type="scientific">uncultured organism</name>
    <dbReference type="NCBI Taxonomy" id="155900"/>
    <lineage>
        <taxon>unclassified sequences</taxon>
        <taxon>environmental samples</taxon>
    </lineage>
</organism>
<evidence type="ECO:0000256" key="1">
    <source>
        <dbReference type="ARBA" id="ARBA00023002"/>
    </source>
</evidence>
<dbReference type="EMBL" id="JX684078">
    <property type="protein sequence ID" value="AGF92985.1"/>
    <property type="molecule type" value="Genomic_DNA"/>
</dbReference>
<dbReference type="GO" id="GO:0016151">
    <property type="term" value="F:nickel cation binding"/>
    <property type="evidence" value="ECO:0007669"/>
    <property type="project" value="InterPro"/>
</dbReference>
<evidence type="ECO:0000313" key="3">
    <source>
        <dbReference type="EMBL" id="AGF92985.1"/>
    </source>
</evidence>
<dbReference type="InterPro" id="IPR001501">
    <property type="entry name" value="Ni-dep_hyd_lsu"/>
</dbReference>
<dbReference type="PROSITE" id="PS00507">
    <property type="entry name" value="NI_HGENASE_L_1"/>
    <property type="match status" value="1"/>
</dbReference>
<evidence type="ECO:0000259" key="2">
    <source>
        <dbReference type="Pfam" id="PF00346"/>
    </source>
</evidence>
<dbReference type="Pfam" id="PF00346">
    <property type="entry name" value="Complex1_49kDa"/>
    <property type="match status" value="1"/>
</dbReference>
<dbReference type="InterPro" id="IPR001135">
    <property type="entry name" value="NADH_Q_OxRdtase_suD"/>
</dbReference>
<dbReference type="GO" id="GO:0048038">
    <property type="term" value="F:quinone binding"/>
    <property type="evidence" value="ECO:0007669"/>
    <property type="project" value="InterPro"/>
</dbReference>
<reference evidence="3" key="1">
    <citation type="journal article" date="2013" name="Syst. Appl. Microbiol.">
        <title>New insights into the archaeal diversity of a hypersaline microbial mat obtained by a metagenomic approach.</title>
        <authorList>
            <person name="Lopez-Lopez A."/>
            <person name="Richter M."/>
            <person name="Pena A."/>
            <person name="Tamames J."/>
            <person name="Rossello-Mora R."/>
        </authorList>
    </citation>
    <scope>NUCLEOTIDE SEQUENCE</scope>
</reference>
<dbReference type="AlphaFoldDB" id="M1PPH1"/>
<dbReference type="PANTHER" id="PTHR43485">
    <property type="entry name" value="HYDROGENASE-4 COMPONENT G"/>
    <property type="match status" value="1"/>
</dbReference>
<dbReference type="InterPro" id="IPR029014">
    <property type="entry name" value="NiFe-Hase_large"/>
</dbReference>
<dbReference type="PANTHER" id="PTHR43485:SF1">
    <property type="entry name" value="FORMATE HYDROGENLYASE SUBUNIT 5-RELATED"/>
    <property type="match status" value="1"/>
</dbReference>
<proteinExistence type="predicted"/>
<dbReference type="Pfam" id="PF00374">
    <property type="entry name" value="NiFeSe_Hases"/>
    <property type="match status" value="1"/>
</dbReference>
<keyword evidence="1" id="KW-0560">Oxidoreductase</keyword>
<name>M1PPH1_9ZZZZ</name>
<dbReference type="InterPro" id="IPR052197">
    <property type="entry name" value="ComplexI_49kDa-like"/>
</dbReference>
<sequence length="417" mass="47299">MVSDEDKEETTYEVPIGPVHPALKEPLLFNFELDGEEIVGVDPHPGMNHRGIEFMGMHRSPMKTLPMAERICGICTIAHRYNFTRSIERLAGIQPTDRARYIRVIMSELERIHSHILWAGVAAHEIGFDTHLHYTWKIRERVMDLLELVSGNRVTYAMSTFGGVRRDIPEKKFPKLEEGLEYYEGLMDKVEEIFLGDPSIRMRTKDIGILTEEDALDLCGVGPTARGSGVKKDVRVDQPYQAYGELDIDYVIPSRYGYEDTGDVFCKTLVRLKEIRQSVDLIRQCLEDMPEGEINSEPNRAALVNKLKRVDGESISRLEAPRGECIHYARLKDGQEEVDSWKVRAPTYNNLATYKPMFMGEQIADIPIIAACIDPCVGCMDRAEIVDVNSGEKTEYSAEELHELSVEKTEDMLGGIE</sequence>